<dbReference type="PANTHER" id="PTHR46577">
    <property type="entry name" value="HTH-TYPE TRANSCRIPTIONAL REGULATORY PROTEIN GABR"/>
    <property type="match status" value="1"/>
</dbReference>
<dbReference type="GO" id="GO:0008483">
    <property type="term" value="F:transaminase activity"/>
    <property type="evidence" value="ECO:0007669"/>
    <property type="project" value="UniProtKB-KW"/>
</dbReference>
<dbReference type="InterPro" id="IPR000524">
    <property type="entry name" value="Tscrpt_reg_HTH_GntR"/>
</dbReference>
<dbReference type="GO" id="GO:0003700">
    <property type="term" value="F:DNA-binding transcription factor activity"/>
    <property type="evidence" value="ECO:0007669"/>
    <property type="project" value="InterPro"/>
</dbReference>
<dbReference type="PANTHER" id="PTHR46577:SF1">
    <property type="entry name" value="HTH-TYPE TRANSCRIPTIONAL REGULATORY PROTEIN GABR"/>
    <property type="match status" value="1"/>
</dbReference>
<dbReference type="GO" id="GO:0003677">
    <property type="term" value="F:DNA binding"/>
    <property type="evidence" value="ECO:0007669"/>
    <property type="project" value="UniProtKB-KW"/>
</dbReference>
<dbReference type="InterPro" id="IPR015424">
    <property type="entry name" value="PyrdxlP-dep_Trfase"/>
</dbReference>
<dbReference type="AlphaFoldDB" id="A0AAW7X2R8"/>
<protein>
    <submittedName>
        <fullName evidence="9">PLP-dependent aminotransferase family protein</fullName>
    </submittedName>
</protein>
<dbReference type="Gene3D" id="3.90.1150.10">
    <property type="entry name" value="Aspartate Aminotransferase, domain 1"/>
    <property type="match status" value="1"/>
</dbReference>
<evidence type="ECO:0000256" key="5">
    <source>
        <dbReference type="ARBA" id="ARBA00023015"/>
    </source>
</evidence>
<comment type="caution">
    <text evidence="9">The sequence shown here is derived from an EMBL/GenBank/DDBJ whole genome shotgun (WGS) entry which is preliminary data.</text>
</comment>
<sequence length="473" mass="51939">MSHLYQTLATDIVKQIESGHYRPGDKLPGIRAISRQRNVSIATTQSAFRVLEDDGWVEVRPRSGFYVRARQTVSPIVAVAPSDPKPSNVTGQDMALSLIKAANKHHILQLGAAVPDLSFLPIQPISQATSQAQKRFSDRALSYEMPPGALELRRQIARRMGEAGCAVSSEEIVITSGCQEALTIALKAVTKAGDIVAIESPTFYGLLQVIESLGLEALEIPVDPQTGMSLDALKLALERWPIKACVVVANCSNPLGYTMPDESKLALTSLLTEHNVPLIEDDVYGDLSFDKHRPALCRSLAPQADIIYCSSFSKTLSPGLRVGWIAAGKHLARIEYLKYVSNIASATLPQLTVAHFLESGRYDRYLRQARGQYARAVSRMTDAVLRYFPEGTRVSQPRGGFVIWVELPCAINTFELAQQALGQGISIAPGPIFSAKQKFKNAMRLSCACKWDEKVEKGLAWLGARIEHMQLRK</sequence>
<evidence type="ECO:0000313" key="10">
    <source>
        <dbReference type="Proteomes" id="UP001169760"/>
    </source>
</evidence>
<evidence type="ECO:0000256" key="7">
    <source>
        <dbReference type="ARBA" id="ARBA00023163"/>
    </source>
</evidence>
<dbReference type="FunFam" id="3.40.640.10:FF:000023">
    <property type="entry name" value="Transcriptional regulator, GntR family"/>
    <property type="match status" value="1"/>
</dbReference>
<evidence type="ECO:0000256" key="6">
    <source>
        <dbReference type="ARBA" id="ARBA00023125"/>
    </source>
</evidence>
<keyword evidence="6" id="KW-0238">DNA-binding</keyword>
<dbReference type="Gene3D" id="1.10.10.10">
    <property type="entry name" value="Winged helix-like DNA-binding domain superfamily/Winged helix DNA-binding domain"/>
    <property type="match status" value="1"/>
</dbReference>
<evidence type="ECO:0000313" key="9">
    <source>
        <dbReference type="EMBL" id="MDO6421580.1"/>
    </source>
</evidence>
<comment type="similarity">
    <text evidence="1">In the C-terminal section; belongs to the class-I pyridoxal-phosphate-dependent aminotransferase family.</text>
</comment>
<dbReference type="InterPro" id="IPR015421">
    <property type="entry name" value="PyrdxlP-dep_Trfase_major"/>
</dbReference>
<evidence type="ECO:0000256" key="4">
    <source>
        <dbReference type="ARBA" id="ARBA00022898"/>
    </source>
</evidence>
<dbReference type="InterPro" id="IPR051446">
    <property type="entry name" value="HTH_trans_reg/aminotransferase"/>
</dbReference>
<dbReference type="GO" id="GO:0030170">
    <property type="term" value="F:pyridoxal phosphate binding"/>
    <property type="evidence" value="ECO:0007669"/>
    <property type="project" value="InterPro"/>
</dbReference>
<organism evidence="9 10">
    <name type="scientific">Saccharophagus degradans</name>
    <dbReference type="NCBI Taxonomy" id="86304"/>
    <lineage>
        <taxon>Bacteria</taxon>
        <taxon>Pseudomonadati</taxon>
        <taxon>Pseudomonadota</taxon>
        <taxon>Gammaproteobacteria</taxon>
        <taxon>Cellvibrionales</taxon>
        <taxon>Cellvibrionaceae</taxon>
        <taxon>Saccharophagus</taxon>
    </lineage>
</organism>
<keyword evidence="7" id="KW-0804">Transcription</keyword>
<dbReference type="InterPro" id="IPR004839">
    <property type="entry name" value="Aminotransferase_I/II_large"/>
</dbReference>
<keyword evidence="4" id="KW-0663">Pyridoxal phosphate</keyword>
<dbReference type="SMART" id="SM00345">
    <property type="entry name" value="HTH_GNTR"/>
    <property type="match status" value="1"/>
</dbReference>
<gene>
    <name evidence="9" type="ORF">Q4521_03760</name>
</gene>
<evidence type="ECO:0000256" key="1">
    <source>
        <dbReference type="ARBA" id="ARBA00005384"/>
    </source>
</evidence>
<dbReference type="PROSITE" id="PS50949">
    <property type="entry name" value="HTH_GNTR"/>
    <property type="match status" value="1"/>
</dbReference>
<keyword evidence="5" id="KW-0805">Transcription regulation</keyword>
<dbReference type="CDD" id="cd00609">
    <property type="entry name" value="AAT_like"/>
    <property type="match status" value="1"/>
</dbReference>
<evidence type="ECO:0000259" key="8">
    <source>
        <dbReference type="PROSITE" id="PS50949"/>
    </source>
</evidence>
<dbReference type="EMBL" id="JAUOPB010000002">
    <property type="protein sequence ID" value="MDO6421580.1"/>
    <property type="molecule type" value="Genomic_DNA"/>
</dbReference>
<evidence type="ECO:0000256" key="3">
    <source>
        <dbReference type="ARBA" id="ARBA00022679"/>
    </source>
</evidence>
<feature type="domain" description="HTH gntR-type" evidence="8">
    <location>
        <begin position="2"/>
        <end position="70"/>
    </location>
</feature>
<dbReference type="Gene3D" id="3.40.640.10">
    <property type="entry name" value="Type I PLP-dependent aspartate aminotransferase-like (Major domain)"/>
    <property type="match status" value="1"/>
</dbReference>
<dbReference type="SUPFAM" id="SSF53383">
    <property type="entry name" value="PLP-dependent transferases"/>
    <property type="match status" value="1"/>
</dbReference>
<dbReference type="Pfam" id="PF00392">
    <property type="entry name" value="GntR"/>
    <property type="match status" value="1"/>
</dbReference>
<dbReference type="CDD" id="cd07377">
    <property type="entry name" value="WHTH_GntR"/>
    <property type="match status" value="1"/>
</dbReference>
<reference evidence="9" key="1">
    <citation type="submission" date="2023-07" db="EMBL/GenBank/DDBJ databases">
        <title>Genome content predicts the carbon catabolic preferences of heterotrophic bacteria.</title>
        <authorList>
            <person name="Gralka M."/>
        </authorList>
    </citation>
    <scope>NUCLEOTIDE SEQUENCE</scope>
    <source>
        <strain evidence="9">I3M17_2</strain>
    </source>
</reference>
<dbReference type="Proteomes" id="UP001169760">
    <property type="component" value="Unassembled WGS sequence"/>
</dbReference>
<dbReference type="InterPro" id="IPR015422">
    <property type="entry name" value="PyrdxlP-dep_Trfase_small"/>
</dbReference>
<proteinExistence type="inferred from homology"/>
<dbReference type="Pfam" id="PF00155">
    <property type="entry name" value="Aminotran_1_2"/>
    <property type="match status" value="1"/>
</dbReference>
<evidence type="ECO:0000256" key="2">
    <source>
        <dbReference type="ARBA" id="ARBA00022576"/>
    </source>
</evidence>
<dbReference type="InterPro" id="IPR036388">
    <property type="entry name" value="WH-like_DNA-bd_sf"/>
</dbReference>
<keyword evidence="3" id="KW-0808">Transferase</keyword>
<dbReference type="SUPFAM" id="SSF46785">
    <property type="entry name" value="Winged helix' DNA-binding domain"/>
    <property type="match status" value="1"/>
</dbReference>
<keyword evidence="2 9" id="KW-0032">Aminotransferase</keyword>
<name>A0AAW7X2R8_9GAMM</name>
<dbReference type="InterPro" id="IPR036390">
    <property type="entry name" value="WH_DNA-bd_sf"/>
</dbReference>
<accession>A0AAW7X2R8</accession>
<dbReference type="RefSeq" id="WP_303491090.1">
    <property type="nucleotide sequence ID" value="NZ_JAUOPB010000002.1"/>
</dbReference>